<dbReference type="PANTHER" id="PTHR21483:SF18">
    <property type="entry name" value="RNA POLYMERASE II-ASSOCIATED PROTEIN 1"/>
    <property type="match status" value="1"/>
</dbReference>
<gene>
    <name evidence="5" type="ORF">Egran_05836</name>
</gene>
<feature type="compositionally biased region" description="Basic and acidic residues" evidence="2">
    <location>
        <begin position="106"/>
        <end position="118"/>
    </location>
</feature>
<feature type="compositionally biased region" description="Polar residues" evidence="2">
    <location>
        <begin position="197"/>
        <end position="213"/>
    </location>
</feature>
<dbReference type="InterPro" id="IPR013929">
    <property type="entry name" value="RPAP1_C"/>
</dbReference>
<accession>A0A232LQF8</accession>
<comment type="caution">
    <text evidence="5">The sequence shown here is derived from an EMBL/GenBank/DDBJ whole genome shotgun (WGS) entry which is preliminary data.</text>
</comment>
<dbReference type="Pfam" id="PF08620">
    <property type="entry name" value="RPAP1_C"/>
    <property type="match status" value="1"/>
</dbReference>
<feature type="domain" description="RPAP1 C-terminal" evidence="3">
    <location>
        <begin position="312"/>
        <end position="378"/>
    </location>
</feature>
<reference evidence="5 6" key="1">
    <citation type="journal article" date="2015" name="Environ. Microbiol.">
        <title>Metagenome sequence of Elaphomyces granulatus from sporocarp tissue reveals Ascomycota ectomycorrhizal fingerprints of genome expansion and a Proteobacteria-rich microbiome.</title>
        <authorList>
            <person name="Quandt C.A."/>
            <person name="Kohler A."/>
            <person name="Hesse C.N."/>
            <person name="Sharpton T.J."/>
            <person name="Martin F."/>
            <person name="Spatafora J.W."/>
        </authorList>
    </citation>
    <scope>NUCLEOTIDE SEQUENCE [LARGE SCALE GENOMIC DNA]</scope>
    <source>
        <strain evidence="5 6">OSC145934</strain>
    </source>
</reference>
<evidence type="ECO:0000256" key="1">
    <source>
        <dbReference type="ARBA" id="ARBA00009953"/>
    </source>
</evidence>
<dbReference type="PANTHER" id="PTHR21483">
    <property type="entry name" value="RNA POLYMERASE II-ASSOCIATED PROTEIN 1"/>
    <property type="match status" value="1"/>
</dbReference>
<dbReference type="OrthoDB" id="348201at2759"/>
<evidence type="ECO:0000313" key="5">
    <source>
        <dbReference type="EMBL" id="OXV06396.1"/>
    </source>
</evidence>
<name>A0A232LQF8_9EURO</name>
<evidence type="ECO:0008006" key="7">
    <source>
        <dbReference type="Google" id="ProtNLM"/>
    </source>
</evidence>
<feature type="compositionally biased region" description="Polar residues" evidence="2">
    <location>
        <begin position="161"/>
        <end position="189"/>
    </location>
</feature>
<dbReference type="InterPro" id="IPR013930">
    <property type="entry name" value="RPAP1_N"/>
</dbReference>
<evidence type="ECO:0000259" key="3">
    <source>
        <dbReference type="Pfam" id="PF08620"/>
    </source>
</evidence>
<protein>
    <recommendedName>
        <fullName evidence="7">Transcription factor Rba50</fullName>
    </recommendedName>
</protein>
<dbReference type="Proteomes" id="UP000243515">
    <property type="component" value="Unassembled WGS sequence"/>
</dbReference>
<organism evidence="5 6">
    <name type="scientific">Elaphomyces granulatus</name>
    <dbReference type="NCBI Taxonomy" id="519963"/>
    <lineage>
        <taxon>Eukaryota</taxon>
        <taxon>Fungi</taxon>
        <taxon>Dikarya</taxon>
        <taxon>Ascomycota</taxon>
        <taxon>Pezizomycotina</taxon>
        <taxon>Eurotiomycetes</taxon>
        <taxon>Eurotiomycetidae</taxon>
        <taxon>Eurotiales</taxon>
        <taxon>Elaphomycetaceae</taxon>
        <taxon>Elaphomyces</taxon>
    </lineage>
</organism>
<sequence>MAFRGERFVLNFSDDDDDDHGEGIPSTPHFSSKDLIGDIKERTTDATTTPSAPRPSSSSSTGFPSHKIRSKQSAFKQRRSDKEDAHRNTSVHIARTRLTPPAPSAQEERRSIDDENRRRLMAMSPAQIEKERADLMSALSPSLIERLLRRAHIDQEPPSLRTATPKTTPRPENQSKSASFDVTESSRLNLETENRESQTSSPQADTATGIDNFTSDERPPPYPPEDIRPASEFPSGPIHFPTPPPRQHPMPNLDPSSPSFLADLQTHYFPDTPHNPSTLSWLQLPSRDPHDPDASSAYHPASIVTSVSPSALRFSLSGTVLSPSTSLSLPTSLGLHHHAQDPEAAGYTIPELAILSRSTLPAQRCIAWQVIGRILFRLGKGEFGERGSALVEGLWSVVEREGVVARMLEEAGGESDRTVANGDSAGEKRGGIGRHASAKAWAVEGVWLWRKGGGDRGISKEGLIRSK</sequence>
<dbReference type="AlphaFoldDB" id="A0A232LQF8"/>
<feature type="region of interest" description="Disordered" evidence="2">
    <location>
        <begin position="150"/>
        <end position="269"/>
    </location>
</feature>
<keyword evidence="6" id="KW-1185">Reference proteome</keyword>
<feature type="region of interest" description="Disordered" evidence="2">
    <location>
        <begin position="1"/>
        <end position="128"/>
    </location>
</feature>
<feature type="compositionally biased region" description="Basic and acidic residues" evidence="2">
    <location>
        <begin position="215"/>
        <end position="229"/>
    </location>
</feature>
<dbReference type="GO" id="GO:0006366">
    <property type="term" value="P:transcription by RNA polymerase II"/>
    <property type="evidence" value="ECO:0007669"/>
    <property type="project" value="InterPro"/>
</dbReference>
<proteinExistence type="inferred from homology"/>
<evidence type="ECO:0000256" key="2">
    <source>
        <dbReference type="SAM" id="MobiDB-lite"/>
    </source>
</evidence>
<dbReference type="EMBL" id="NPHW01005790">
    <property type="protein sequence ID" value="OXV06396.1"/>
    <property type="molecule type" value="Genomic_DNA"/>
</dbReference>
<evidence type="ECO:0000259" key="4">
    <source>
        <dbReference type="Pfam" id="PF08621"/>
    </source>
</evidence>
<comment type="similarity">
    <text evidence="1">Belongs to the RPAP1 family.</text>
</comment>
<dbReference type="InterPro" id="IPR039913">
    <property type="entry name" value="RPAP1/Rba50"/>
</dbReference>
<feature type="compositionally biased region" description="Low complexity" evidence="2">
    <location>
        <begin position="45"/>
        <end position="61"/>
    </location>
</feature>
<evidence type="ECO:0000313" key="6">
    <source>
        <dbReference type="Proteomes" id="UP000243515"/>
    </source>
</evidence>
<dbReference type="Pfam" id="PF08621">
    <property type="entry name" value="RPAP1_N"/>
    <property type="match status" value="1"/>
</dbReference>
<feature type="compositionally biased region" description="Basic and acidic residues" evidence="2">
    <location>
        <begin position="31"/>
        <end position="44"/>
    </location>
</feature>
<feature type="compositionally biased region" description="Basic and acidic residues" evidence="2">
    <location>
        <begin position="78"/>
        <end position="87"/>
    </location>
</feature>
<feature type="domain" description="RPAP1 N-terminal" evidence="4">
    <location>
        <begin position="110"/>
        <end position="154"/>
    </location>
</feature>